<evidence type="ECO:0000313" key="1">
    <source>
        <dbReference type="EMBL" id="KFD44732.1"/>
    </source>
</evidence>
<feature type="non-terminal residue" evidence="1">
    <location>
        <position position="88"/>
    </location>
</feature>
<name>A0A085LID6_9BILA</name>
<proteinExistence type="predicted"/>
<evidence type="ECO:0000313" key="2">
    <source>
        <dbReference type="Proteomes" id="UP000030764"/>
    </source>
</evidence>
<dbReference type="EMBL" id="KL365089">
    <property type="protein sequence ID" value="KFD44732.1"/>
    <property type="molecule type" value="Genomic_DNA"/>
</dbReference>
<reference evidence="1 2" key="1">
    <citation type="journal article" date="2014" name="Nat. Genet.">
        <title>Genome and transcriptome of the porcine whipworm Trichuris suis.</title>
        <authorList>
            <person name="Jex A.R."/>
            <person name="Nejsum P."/>
            <person name="Schwarz E.M."/>
            <person name="Hu L."/>
            <person name="Young N.D."/>
            <person name="Hall R.S."/>
            <person name="Korhonen P.K."/>
            <person name="Liao S."/>
            <person name="Thamsborg S."/>
            <person name="Xia J."/>
            <person name="Xu P."/>
            <person name="Wang S."/>
            <person name="Scheerlinck J.P."/>
            <person name="Hofmann A."/>
            <person name="Sternberg P.W."/>
            <person name="Wang J."/>
            <person name="Gasser R.B."/>
        </authorList>
    </citation>
    <scope>NUCLEOTIDE SEQUENCE [LARGE SCALE GENOMIC DNA]</scope>
    <source>
        <strain evidence="1">DCEP-RM93M</strain>
    </source>
</reference>
<gene>
    <name evidence="1" type="ORF">M513_14391</name>
</gene>
<accession>A0A085LID6</accession>
<protein>
    <submittedName>
        <fullName evidence="1">Uncharacterized protein</fullName>
    </submittedName>
</protein>
<sequence>VRSRSRFDPVVRSYDFRAHGLRKCAIFVGHEFASRPLRSQLPHFFQSYGFWLSDFDAFLAGVVTSARRRFRAARGRHERGLQRIHVDV</sequence>
<keyword evidence="2" id="KW-1185">Reference proteome</keyword>
<dbReference type="AlphaFoldDB" id="A0A085LID6"/>
<dbReference type="Proteomes" id="UP000030764">
    <property type="component" value="Unassembled WGS sequence"/>
</dbReference>
<feature type="non-terminal residue" evidence="1">
    <location>
        <position position="1"/>
    </location>
</feature>
<organism evidence="1 2">
    <name type="scientific">Trichuris suis</name>
    <name type="common">pig whipworm</name>
    <dbReference type="NCBI Taxonomy" id="68888"/>
    <lineage>
        <taxon>Eukaryota</taxon>
        <taxon>Metazoa</taxon>
        <taxon>Ecdysozoa</taxon>
        <taxon>Nematoda</taxon>
        <taxon>Enoplea</taxon>
        <taxon>Dorylaimia</taxon>
        <taxon>Trichinellida</taxon>
        <taxon>Trichuridae</taxon>
        <taxon>Trichuris</taxon>
    </lineage>
</organism>